<sequence length="186" mass="19856">MSQLTTSLEQAKLVPGSASSLIPAAFAPTASLSVSFGDAAVQLGNMLRVSQVQQKPTIGFQVEGAASNDATTYLAMLIDPDAPTPEDPKFAFWRHWVVSGLKPGEAATGTTLTEFLGPGPKPESNPHRYLFLLFREPAGFSITKADVGGEEFVDRRSFDAAAFVAKHNLQLAGVNWMLCAADEWSA</sequence>
<evidence type="ECO:0000313" key="1">
    <source>
        <dbReference type="EMBL" id="KAJ2969896.1"/>
    </source>
</evidence>
<accession>A0ACC1MUG8</accession>
<protein>
    <submittedName>
        <fullName evidence="1">Uncharacterized protein</fullName>
    </submittedName>
</protein>
<evidence type="ECO:0000313" key="2">
    <source>
        <dbReference type="Proteomes" id="UP001143910"/>
    </source>
</evidence>
<reference evidence="1" key="1">
    <citation type="submission" date="2022-08" db="EMBL/GenBank/DDBJ databases">
        <title>Genome Sequence of Lecanicillium fungicola.</title>
        <authorList>
            <person name="Buettner E."/>
        </authorList>
    </citation>
    <scope>NUCLEOTIDE SEQUENCE</scope>
    <source>
        <strain evidence="1">Babe33</strain>
    </source>
</reference>
<proteinExistence type="predicted"/>
<dbReference type="EMBL" id="JANJQO010001648">
    <property type="protein sequence ID" value="KAJ2969896.1"/>
    <property type="molecule type" value="Genomic_DNA"/>
</dbReference>
<organism evidence="1 2">
    <name type="scientific">Zarea fungicola</name>
    <dbReference type="NCBI Taxonomy" id="93591"/>
    <lineage>
        <taxon>Eukaryota</taxon>
        <taxon>Fungi</taxon>
        <taxon>Dikarya</taxon>
        <taxon>Ascomycota</taxon>
        <taxon>Pezizomycotina</taxon>
        <taxon>Sordariomycetes</taxon>
        <taxon>Hypocreomycetidae</taxon>
        <taxon>Hypocreales</taxon>
        <taxon>Cordycipitaceae</taxon>
        <taxon>Zarea</taxon>
    </lineage>
</organism>
<comment type="caution">
    <text evidence="1">The sequence shown here is derived from an EMBL/GenBank/DDBJ whole genome shotgun (WGS) entry which is preliminary data.</text>
</comment>
<name>A0ACC1MUG8_9HYPO</name>
<dbReference type="Proteomes" id="UP001143910">
    <property type="component" value="Unassembled WGS sequence"/>
</dbReference>
<keyword evidence="2" id="KW-1185">Reference proteome</keyword>
<gene>
    <name evidence="1" type="ORF">NQ176_g8439</name>
</gene>